<organism evidence="1 2">
    <name type="scientific">Halopseudomonas pachastrellae</name>
    <dbReference type="NCBI Taxonomy" id="254161"/>
    <lineage>
        <taxon>Bacteria</taxon>
        <taxon>Pseudomonadati</taxon>
        <taxon>Pseudomonadota</taxon>
        <taxon>Gammaproteobacteria</taxon>
        <taxon>Pseudomonadales</taxon>
        <taxon>Pseudomonadaceae</taxon>
        <taxon>Halopseudomonas</taxon>
    </lineage>
</organism>
<dbReference type="STRING" id="254161.SAMN05216256_11561"/>
<protein>
    <recommendedName>
        <fullName evidence="3">DUF748 domain-containing protein</fullName>
    </recommendedName>
</protein>
<keyword evidence="2" id="KW-1185">Reference proteome</keyword>
<dbReference type="Proteomes" id="UP000242847">
    <property type="component" value="Unassembled WGS sequence"/>
</dbReference>
<accession>A0A1S8DEQ2</accession>
<evidence type="ECO:0000313" key="1">
    <source>
        <dbReference type="EMBL" id="ONM43918.1"/>
    </source>
</evidence>
<dbReference type="EMBL" id="MUBC01000020">
    <property type="protein sequence ID" value="ONM43918.1"/>
    <property type="molecule type" value="Genomic_DNA"/>
</dbReference>
<dbReference type="AlphaFoldDB" id="A0A1S8DEQ2"/>
<sequence>MTRRSKVGWSILVLLALLLLAVHLLLPVFIKDIMNRKMADMGDYRGHVDDVDIVLWRGAYRLNQLNIVKVDGEQQVPFVRLPRTDIKMRLRPLWESGSIVAEVDLYSPQLNFVDGDSEQQKQTGEGVGWRQALQELIPVRLDRVEIYDGEVAFRNFHSEPPVNLYVNQLHLTAHNLTNAEQREGARDADLQGEGLLLAHAPVQFSSRFDPLGDWENADMRLRVTDVELPRLNDFATAYGRFDFNDGTGDLVMEAEVRDGQMQGYIKPLVRGADIFDVQQDLRNPDKSLIRGLWEAVVGGGQQLLQNQQADQFATRVDLEGSVRSPDLSAWQAFFNILRNAFVEAFTSRFERVDPDQ</sequence>
<comment type="caution">
    <text evidence="1">The sequence shown here is derived from an EMBL/GenBank/DDBJ whole genome shotgun (WGS) entry which is preliminary data.</text>
</comment>
<evidence type="ECO:0008006" key="3">
    <source>
        <dbReference type="Google" id="ProtNLM"/>
    </source>
</evidence>
<dbReference type="RefSeq" id="WP_083727493.1">
    <property type="nucleotide sequence ID" value="NZ_FOUD01000015.1"/>
</dbReference>
<gene>
    <name evidence="1" type="ORF">BXT89_10590</name>
</gene>
<dbReference type="InterPro" id="IPR008023">
    <property type="entry name" value="DUF748"/>
</dbReference>
<evidence type="ECO:0000313" key="2">
    <source>
        <dbReference type="Proteomes" id="UP000242847"/>
    </source>
</evidence>
<proteinExistence type="predicted"/>
<reference evidence="1 2" key="1">
    <citation type="submission" date="2017-01" db="EMBL/GenBank/DDBJ databases">
        <title>Draft genome sequence of Pseudomonas pachastrellae type strain CCUG 46540T from a deep sea.</title>
        <authorList>
            <person name="Gomila M."/>
            <person name="Mulet M."/>
            <person name="Lalucat J."/>
            <person name="Garcia-Valdes E."/>
        </authorList>
    </citation>
    <scope>NUCLEOTIDE SEQUENCE [LARGE SCALE GENOMIC DNA]</scope>
    <source>
        <strain evidence="1 2">CCUG 46540</strain>
    </source>
</reference>
<dbReference type="Pfam" id="PF05359">
    <property type="entry name" value="DUF748"/>
    <property type="match status" value="1"/>
</dbReference>
<name>A0A1S8DEQ2_9GAMM</name>
<dbReference type="OrthoDB" id="9771783at2"/>